<organism evidence="5 6">
    <name type="scientific">Nocardia cyriacigeorgica</name>
    <dbReference type="NCBI Taxonomy" id="135487"/>
    <lineage>
        <taxon>Bacteria</taxon>
        <taxon>Bacillati</taxon>
        <taxon>Actinomycetota</taxon>
        <taxon>Actinomycetes</taxon>
        <taxon>Mycobacteriales</taxon>
        <taxon>Nocardiaceae</taxon>
        <taxon>Nocardia</taxon>
    </lineage>
</organism>
<dbReference type="SUPFAM" id="SSF53955">
    <property type="entry name" value="Lysozyme-like"/>
    <property type="match status" value="1"/>
</dbReference>
<dbReference type="AlphaFoldDB" id="A0A4U8WF86"/>
<feature type="region of interest" description="Disordered" evidence="3">
    <location>
        <begin position="26"/>
        <end position="55"/>
    </location>
</feature>
<feature type="domain" description="Glycoside hydrolase family 19 catalytic" evidence="4">
    <location>
        <begin position="263"/>
        <end position="371"/>
    </location>
</feature>
<evidence type="ECO:0000313" key="5">
    <source>
        <dbReference type="EMBL" id="VFB00589.1"/>
    </source>
</evidence>
<gene>
    <name evidence="5" type="ORF">NCTC10797_04388</name>
</gene>
<protein>
    <submittedName>
        <fullName evidence="5">Predicted chitinase</fullName>
    </submittedName>
</protein>
<accession>A0A4U8WF86</accession>
<evidence type="ECO:0000256" key="1">
    <source>
        <dbReference type="ARBA" id="ARBA00022821"/>
    </source>
</evidence>
<keyword evidence="1" id="KW-0611">Plant defense</keyword>
<dbReference type="GO" id="GO:0016998">
    <property type="term" value="P:cell wall macromolecule catabolic process"/>
    <property type="evidence" value="ECO:0007669"/>
    <property type="project" value="InterPro"/>
</dbReference>
<evidence type="ECO:0000259" key="4">
    <source>
        <dbReference type="Pfam" id="PF00182"/>
    </source>
</evidence>
<keyword evidence="2" id="KW-1015">Disulfide bond</keyword>
<dbReference type="Pfam" id="PF00182">
    <property type="entry name" value="Glyco_hydro_19"/>
    <property type="match status" value="1"/>
</dbReference>
<dbReference type="CDD" id="cd00325">
    <property type="entry name" value="chitinase_GH19"/>
    <property type="match status" value="1"/>
</dbReference>
<dbReference type="InterPro" id="IPR000726">
    <property type="entry name" value="Glyco_hydro_19_cat"/>
</dbReference>
<evidence type="ECO:0000256" key="3">
    <source>
        <dbReference type="SAM" id="MobiDB-lite"/>
    </source>
</evidence>
<reference evidence="5 6" key="1">
    <citation type="submission" date="2019-02" db="EMBL/GenBank/DDBJ databases">
        <authorList>
            <consortium name="Pathogen Informatics"/>
        </authorList>
    </citation>
    <scope>NUCLEOTIDE SEQUENCE [LARGE SCALE GENOMIC DNA]</scope>
    <source>
        <strain evidence="5 6">3012STDY6756504</strain>
    </source>
</reference>
<dbReference type="Gene3D" id="1.10.530.10">
    <property type="match status" value="1"/>
</dbReference>
<dbReference type="Proteomes" id="UP000290439">
    <property type="component" value="Chromosome"/>
</dbReference>
<sequence>MPWVVRFPIGASDIAVPLLLDMAPPNDKPSARSASADTDRPGASLATSPGAAGPEDARICPTYGWFGWRVELAPPPRASEQAKKAIEMTRAVFQLMLDQLGVAQPDQMPDVTELLSAAGLYDRKQESLAMSAYDDNAGTISKITQDLVDRDKAVADEVAETARQGTALNKEIWDEVVALRAAVTAVGDGKLPQSVEAKLLDTFGESLLRVWEKYEAVTGYNKKAEEAIGPITLDELKALVPKTDPGKLAAYLPHLNEAMRSADIVGSKREAAFIAQVLHETDGLRTLTEYGSKGYFERNYGRSTAVGRALGNEQPGDGARFHGRGALQITGRYNYEQAGKALDIDLVGKPDLAAAPEHAFGIATWFWESKRLNDDADAVRSTADFDAITKTINGGDNGLVERREYYAKARKTLDAG</sequence>
<dbReference type="GO" id="GO:0006032">
    <property type="term" value="P:chitin catabolic process"/>
    <property type="evidence" value="ECO:0007669"/>
    <property type="project" value="InterPro"/>
</dbReference>
<dbReference type="GO" id="GO:0004568">
    <property type="term" value="F:chitinase activity"/>
    <property type="evidence" value="ECO:0007669"/>
    <property type="project" value="InterPro"/>
</dbReference>
<name>A0A4U8WF86_9NOCA</name>
<proteinExistence type="predicted"/>
<dbReference type="PANTHER" id="PTHR22595:SF79">
    <property type="entry name" value="CHITINASE 12"/>
    <property type="match status" value="1"/>
</dbReference>
<dbReference type="PANTHER" id="PTHR22595">
    <property type="entry name" value="CHITINASE-RELATED"/>
    <property type="match status" value="1"/>
</dbReference>
<dbReference type="GO" id="GO:0050832">
    <property type="term" value="P:defense response to fungus"/>
    <property type="evidence" value="ECO:0007669"/>
    <property type="project" value="TreeGrafter"/>
</dbReference>
<evidence type="ECO:0000256" key="2">
    <source>
        <dbReference type="ARBA" id="ARBA00023157"/>
    </source>
</evidence>
<dbReference type="EMBL" id="LR215973">
    <property type="protein sequence ID" value="VFB00589.1"/>
    <property type="molecule type" value="Genomic_DNA"/>
</dbReference>
<evidence type="ECO:0000313" key="6">
    <source>
        <dbReference type="Proteomes" id="UP000290439"/>
    </source>
</evidence>
<dbReference type="InterPro" id="IPR023346">
    <property type="entry name" value="Lysozyme-like_dom_sf"/>
</dbReference>